<dbReference type="EMBL" id="CADCTW010000117">
    <property type="protein sequence ID" value="CAA9330391.1"/>
    <property type="molecule type" value="Genomic_DNA"/>
</dbReference>
<reference evidence="1" key="1">
    <citation type="submission" date="2020-02" db="EMBL/GenBank/DDBJ databases">
        <authorList>
            <person name="Meier V. D."/>
        </authorList>
    </citation>
    <scope>NUCLEOTIDE SEQUENCE</scope>
    <source>
        <strain evidence="1">AVDCRST_MAG68</strain>
    </source>
</reference>
<accession>A0A6J4LEZ2</accession>
<evidence type="ECO:0000313" key="1">
    <source>
        <dbReference type="EMBL" id="CAA9330391.1"/>
    </source>
</evidence>
<dbReference type="AlphaFoldDB" id="A0A6J4LEZ2"/>
<protein>
    <submittedName>
        <fullName evidence="1">Uncharacterized protein</fullName>
    </submittedName>
</protein>
<name>A0A6J4LEZ2_9BACT</name>
<proteinExistence type="predicted"/>
<organism evidence="1">
    <name type="scientific">uncultured Gemmatimonadota bacterium</name>
    <dbReference type="NCBI Taxonomy" id="203437"/>
    <lineage>
        <taxon>Bacteria</taxon>
        <taxon>Pseudomonadati</taxon>
        <taxon>Gemmatimonadota</taxon>
        <taxon>environmental samples</taxon>
    </lineage>
</organism>
<sequence length="195" mass="22055">MSKPDPVAAHTAFLEAARMLEEATGGSSVLMMEWAIIQQLAEEAAQLFHDLPAWEAPELEVAEGRRWWRRRAVRTVRQMYLAGFARESGESTRERVQFAFTSFLLGDDGVLRIKVNDIWFYRRDCPLAPGWLAVDDKRWIHVADLDAGAGSEPVQLDDISKADTAALLEAFERLATLTRDAIAGRLGHLRERRHL</sequence>
<gene>
    <name evidence="1" type="ORF">AVDCRST_MAG68-2443</name>
</gene>